<dbReference type="KEGG" id="ech:ECH_0748"/>
<proteinExistence type="predicted"/>
<sequence>MSDTIIGYQNNMYCASINHVDSDTQCIIIH</sequence>
<evidence type="ECO:0000313" key="1">
    <source>
        <dbReference type="EMBL" id="ABD44738.1"/>
    </source>
</evidence>
<evidence type="ECO:0000313" key="2">
    <source>
        <dbReference type="Proteomes" id="UP000008320"/>
    </source>
</evidence>
<accession>Q2GG87</accession>
<organism evidence="1 2">
    <name type="scientific">Ehrlichia chaffeensis (strain ATCC CRL-10679 / Arkansas)</name>
    <dbReference type="NCBI Taxonomy" id="205920"/>
    <lineage>
        <taxon>Bacteria</taxon>
        <taxon>Pseudomonadati</taxon>
        <taxon>Pseudomonadota</taxon>
        <taxon>Alphaproteobacteria</taxon>
        <taxon>Rickettsiales</taxon>
        <taxon>Anaplasmataceae</taxon>
        <taxon>Ehrlichia</taxon>
    </lineage>
</organism>
<keyword evidence="2" id="KW-1185">Reference proteome</keyword>
<gene>
    <name evidence="1" type="ordered locus">ECH_0748</name>
</gene>
<dbReference type="HOGENOM" id="CLU_3403285_0_0_5"/>
<dbReference type="Proteomes" id="UP000008320">
    <property type="component" value="Chromosome"/>
</dbReference>
<dbReference type="AlphaFoldDB" id="Q2GG87"/>
<reference evidence="1 2" key="1">
    <citation type="journal article" date="2006" name="PLoS Genet.">
        <title>Comparative genomics of emerging human ehrlichiosis agents.</title>
        <authorList>
            <person name="Dunning Hotopp J.C."/>
            <person name="Lin M."/>
            <person name="Madupu R."/>
            <person name="Crabtree J."/>
            <person name="Angiuoli S.V."/>
            <person name="Eisen J.A."/>
            <person name="Seshadri R."/>
            <person name="Ren Q."/>
            <person name="Wu M."/>
            <person name="Utterback T.R."/>
            <person name="Smith S."/>
            <person name="Lewis M."/>
            <person name="Khouri H."/>
            <person name="Zhang C."/>
            <person name="Niu H."/>
            <person name="Lin Q."/>
            <person name="Ohashi N."/>
            <person name="Zhi N."/>
            <person name="Nelson W."/>
            <person name="Brinkac L.M."/>
            <person name="Dodson R.J."/>
            <person name="Rosovitz M.J."/>
            <person name="Sundaram J."/>
            <person name="Daugherty S.C."/>
            <person name="Davidsen T."/>
            <person name="Durkin A.S."/>
            <person name="Gwinn M."/>
            <person name="Haft D.H."/>
            <person name="Selengut J.D."/>
            <person name="Sullivan S.A."/>
            <person name="Zafar N."/>
            <person name="Zhou L."/>
            <person name="Benahmed F."/>
            <person name="Forberger H."/>
            <person name="Halpin R."/>
            <person name="Mulligan S."/>
            <person name="Robinson J."/>
            <person name="White O."/>
            <person name="Rikihisa Y."/>
            <person name="Tettelin H."/>
        </authorList>
    </citation>
    <scope>NUCLEOTIDE SEQUENCE [LARGE SCALE GENOMIC DNA]</scope>
    <source>
        <strain evidence="2">ATCC CRL-10679 / Arkansas</strain>
    </source>
</reference>
<name>Q2GG87_EHRCR</name>
<dbReference type="EMBL" id="CP000236">
    <property type="protein sequence ID" value="ABD44738.1"/>
    <property type="molecule type" value="Genomic_DNA"/>
</dbReference>
<protein>
    <submittedName>
        <fullName evidence="1">Uncharacterized protein</fullName>
    </submittedName>
</protein>